<feature type="domain" description="Aminoglycoside phosphotransferase" evidence="1">
    <location>
        <begin position="4"/>
        <end position="200"/>
    </location>
</feature>
<evidence type="ECO:0000313" key="3">
    <source>
        <dbReference type="Proteomes" id="UP000595662"/>
    </source>
</evidence>
<dbReference type="VEuPathDB" id="FungiDB:PDIP_82010"/>
<evidence type="ECO:0000313" key="2">
    <source>
        <dbReference type="EMBL" id="QQK40416.1"/>
    </source>
</evidence>
<dbReference type="PANTHER" id="PTHR21310">
    <property type="entry name" value="AMINOGLYCOSIDE PHOSPHOTRANSFERASE-RELATED-RELATED"/>
    <property type="match status" value="1"/>
</dbReference>
<dbReference type="GO" id="GO:0016740">
    <property type="term" value="F:transferase activity"/>
    <property type="evidence" value="ECO:0007669"/>
    <property type="project" value="UniProtKB-KW"/>
</dbReference>
<dbReference type="InterPro" id="IPR051678">
    <property type="entry name" value="AGP_Transferase"/>
</dbReference>
<accession>A0A7T7BI11</accession>
<proteinExistence type="predicted"/>
<dbReference type="Proteomes" id="UP000595662">
    <property type="component" value="Chromosome 1"/>
</dbReference>
<reference evidence="2 3" key="1">
    <citation type="submission" date="2020-08" db="EMBL/GenBank/DDBJ databases">
        <title>The completed genome sequence of the pathogenic ascomycete fungus Penicillium digitatum.</title>
        <authorList>
            <person name="Wang M."/>
        </authorList>
    </citation>
    <scope>NUCLEOTIDE SEQUENCE [LARGE SCALE GENOMIC DNA]</scope>
    <source>
        <strain evidence="2 3">PdW03</strain>
    </source>
</reference>
<dbReference type="SUPFAM" id="SSF56112">
    <property type="entry name" value="Protein kinase-like (PK-like)"/>
    <property type="match status" value="1"/>
</dbReference>
<protein>
    <submittedName>
        <fullName evidence="2">Aminoglycoside phosphotransferase</fullName>
    </submittedName>
</protein>
<keyword evidence="2" id="KW-0808">Transferase</keyword>
<organism evidence="2 3">
    <name type="scientific">Penicillium digitatum</name>
    <name type="common">Green mold</name>
    <dbReference type="NCBI Taxonomy" id="36651"/>
    <lineage>
        <taxon>Eukaryota</taxon>
        <taxon>Fungi</taxon>
        <taxon>Dikarya</taxon>
        <taxon>Ascomycota</taxon>
        <taxon>Pezizomycotina</taxon>
        <taxon>Eurotiomycetes</taxon>
        <taxon>Eurotiomycetidae</taxon>
        <taxon>Eurotiales</taxon>
        <taxon>Aspergillaceae</taxon>
        <taxon>Penicillium</taxon>
    </lineage>
</organism>
<dbReference type="PANTHER" id="PTHR21310:SF37">
    <property type="entry name" value="AMINOGLYCOSIDE PHOSPHOTRANSFERASE DOMAIN-CONTAINING PROTEIN"/>
    <property type="match status" value="1"/>
</dbReference>
<dbReference type="KEGG" id="pdp:PDIP_82010"/>
<sequence>MFPKEKVRNEVAIIRYIHDQTSIPAPFVLDWGTRKDSPFELGQYMIMEFMDHHTNMYDVLNMLGRSRAYRGILDPDFDEDELEQLQIDDFTWKVTHRPLSMPMNELIRLGRYLNRAIVHPMNQRNDAIDSADDCRRKFVARYLFRKLTRERKLTERWAAFENGPFKFWCDDFRPGNVLLNKDFKIAAVVDWEFTCAAPVEFSYAPPWWLLIEKPEYWPTDGGLEDWCGEYECQLQTFLRAMISREDEAIRKCQLKENRRLSGPMRESWESGDFWVAYAARNNFAFDAIYWQKIDRRFFGPTRCSDPADAWRERPKYLNAEEKHDMEQVVSQQLENMKSRVLAWDPDEYTLGQIDIARKKAETEESEIKGTEIG</sequence>
<dbReference type="RefSeq" id="XP_014532358.2">
    <property type="nucleotide sequence ID" value="XM_014676872.2"/>
</dbReference>
<dbReference type="GeneID" id="26236517"/>
<dbReference type="AlphaFoldDB" id="A0A7T7BI11"/>
<evidence type="ECO:0000259" key="1">
    <source>
        <dbReference type="Pfam" id="PF01636"/>
    </source>
</evidence>
<dbReference type="InterPro" id="IPR011009">
    <property type="entry name" value="Kinase-like_dom_sf"/>
</dbReference>
<dbReference type="Pfam" id="PF01636">
    <property type="entry name" value="APH"/>
    <property type="match status" value="1"/>
</dbReference>
<dbReference type="InterPro" id="IPR002575">
    <property type="entry name" value="Aminoglycoside_PTrfase"/>
</dbReference>
<dbReference type="EMBL" id="CP060774">
    <property type="protein sequence ID" value="QQK40416.1"/>
    <property type="molecule type" value="Genomic_DNA"/>
</dbReference>
<name>A0A7T7BI11_PENDI</name>
<gene>
    <name evidence="2" type="ORF">Pdw03_3270</name>
</gene>